<dbReference type="AlphaFoldDB" id="A0A3B0W9L7"/>
<protein>
    <recommendedName>
        <fullName evidence="1">Ysc84 actin-binding domain-containing protein</fullName>
    </recommendedName>
</protein>
<proteinExistence type="predicted"/>
<dbReference type="InterPro" id="IPR007461">
    <property type="entry name" value="Ysc84_actin-binding"/>
</dbReference>
<dbReference type="CDD" id="cd11524">
    <property type="entry name" value="SYLF"/>
    <property type="match status" value="1"/>
</dbReference>
<feature type="domain" description="Ysc84 actin-binding" evidence="1">
    <location>
        <begin position="103"/>
        <end position="170"/>
    </location>
</feature>
<organism evidence="2">
    <name type="scientific">hydrothermal vent metagenome</name>
    <dbReference type="NCBI Taxonomy" id="652676"/>
    <lineage>
        <taxon>unclassified sequences</taxon>
        <taxon>metagenomes</taxon>
        <taxon>ecological metagenomes</taxon>
    </lineage>
</organism>
<accession>A0A3B0W9L7</accession>
<evidence type="ECO:0000313" key="2">
    <source>
        <dbReference type="EMBL" id="VAW49023.1"/>
    </source>
</evidence>
<dbReference type="Pfam" id="PF04366">
    <property type="entry name" value="Ysc84"/>
    <property type="match status" value="1"/>
</dbReference>
<reference evidence="2" key="1">
    <citation type="submission" date="2018-06" db="EMBL/GenBank/DDBJ databases">
        <authorList>
            <person name="Zhirakovskaya E."/>
        </authorList>
    </citation>
    <scope>NUCLEOTIDE SEQUENCE</scope>
</reference>
<gene>
    <name evidence="2" type="ORF">MNBD_GAMMA03-1787</name>
</gene>
<evidence type="ECO:0000259" key="1">
    <source>
        <dbReference type="Pfam" id="PF04366"/>
    </source>
</evidence>
<dbReference type="EMBL" id="UOFC01000251">
    <property type="protein sequence ID" value="VAW49023.1"/>
    <property type="molecule type" value="Genomic_DNA"/>
</dbReference>
<sequence>MLNKNSLAALFLTALTALSSATYAEDSDLIQSESQMGQNVGDAEYKLTIAAFRNAKSGQFFDHAYGFAVFPTIGKIGLVIGGAYGEGRVYEQGRYKGQVSMTQASIGWQLGGQAYSQIIFFQDQRAYDEFTSGNFEFGAAASAVAINAGVAAEASTKGTSASANAGNKHLKTEGQYYKGMAVFTLAKGGLMYEAVLSGQKFSFTPYH</sequence>
<name>A0A3B0W9L7_9ZZZZ</name>